<dbReference type="InterPro" id="IPR008949">
    <property type="entry name" value="Isoprenoid_synthase_dom_sf"/>
</dbReference>
<reference evidence="6 7" key="3">
    <citation type="journal article" date="2010" name="BMC Genomics">
        <title>Transcriptome sequencing and comparative analysis of cucumber flowers with different sex types.</title>
        <authorList>
            <person name="Guo S."/>
            <person name="Zheng Y."/>
            <person name="Joung J.G."/>
            <person name="Liu S."/>
            <person name="Zhang Z."/>
            <person name="Crasta O.R."/>
            <person name="Sobral B.W."/>
            <person name="Xu Y."/>
            <person name="Huang S."/>
            <person name="Fei Z."/>
        </authorList>
    </citation>
    <scope>NUCLEOTIDE SEQUENCE [LARGE SCALE GENOMIC DNA]</scope>
    <source>
        <strain evidence="7">cv. 9930</strain>
    </source>
</reference>
<gene>
    <name evidence="6" type="ORF">Csa_7G025710</name>
</gene>
<sequence>MCMNKWVIANKLDKLKFARQKSSYCYFFASASLTSPELCDARLSWTKNGVFTTVVDDFFDTGDLKRN</sequence>
<keyword evidence="7" id="KW-1185">Reference proteome</keyword>
<dbReference type="GO" id="GO:0010333">
    <property type="term" value="F:terpene synthase activity"/>
    <property type="evidence" value="ECO:0007669"/>
    <property type="project" value="InterPro"/>
</dbReference>
<evidence type="ECO:0000256" key="3">
    <source>
        <dbReference type="ARBA" id="ARBA00022842"/>
    </source>
</evidence>
<keyword evidence="4" id="KW-0456">Lyase</keyword>
<feature type="domain" description="Terpene synthase metal-binding" evidence="5">
    <location>
        <begin position="13"/>
        <end position="62"/>
    </location>
</feature>
<evidence type="ECO:0000313" key="7">
    <source>
        <dbReference type="Proteomes" id="UP000029981"/>
    </source>
</evidence>
<comment type="cofactor">
    <cofactor evidence="1">
        <name>Mg(2+)</name>
        <dbReference type="ChEBI" id="CHEBI:18420"/>
    </cofactor>
</comment>
<dbReference type="EMBL" id="CM002928">
    <property type="protein sequence ID" value="KGN43350.1"/>
    <property type="molecule type" value="Genomic_DNA"/>
</dbReference>
<dbReference type="PANTHER" id="PTHR31739">
    <property type="entry name" value="ENT-COPALYL DIPHOSPHATE SYNTHASE, CHLOROPLASTIC"/>
    <property type="match status" value="1"/>
</dbReference>
<proteinExistence type="predicted"/>
<reference evidence="6 7" key="1">
    <citation type="journal article" date="2009" name="Nat. Genet.">
        <title>The genome of the cucumber, Cucumis sativus L.</title>
        <authorList>
            <person name="Huang S."/>
            <person name="Li R."/>
            <person name="Zhang Z."/>
            <person name="Li L."/>
            <person name="Gu X."/>
            <person name="Fan W."/>
            <person name="Lucas W.J."/>
            <person name="Wang X."/>
            <person name="Xie B."/>
            <person name="Ni P."/>
            <person name="Ren Y."/>
            <person name="Zhu H."/>
            <person name="Li J."/>
            <person name="Lin K."/>
            <person name="Jin W."/>
            <person name="Fei Z."/>
            <person name="Li G."/>
            <person name="Staub J."/>
            <person name="Kilian A."/>
            <person name="van der Vossen E.A."/>
            <person name="Wu Y."/>
            <person name="Guo J."/>
            <person name="He J."/>
            <person name="Jia Z."/>
            <person name="Ren Y."/>
            <person name="Tian G."/>
            <person name="Lu Y."/>
            <person name="Ruan J."/>
            <person name="Qian W."/>
            <person name="Wang M."/>
            <person name="Huang Q."/>
            <person name="Li B."/>
            <person name="Xuan Z."/>
            <person name="Cao J."/>
            <person name="Asan"/>
            <person name="Wu Z."/>
            <person name="Zhang J."/>
            <person name="Cai Q."/>
            <person name="Bai Y."/>
            <person name="Zhao B."/>
            <person name="Han Y."/>
            <person name="Li Y."/>
            <person name="Li X."/>
            <person name="Wang S."/>
            <person name="Shi Q."/>
            <person name="Liu S."/>
            <person name="Cho W.K."/>
            <person name="Kim J.Y."/>
            <person name="Xu Y."/>
            <person name="Heller-Uszynska K."/>
            <person name="Miao H."/>
            <person name="Cheng Z."/>
            <person name="Zhang S."/>
            <person name="Wu J."/>
            <person name="Yang Y."/>
            <person name="Kang H."/>
            <person name="Li M."/>
            <person name="Liang H."/>
            <person name="Ren X."/>
            <person name="Shi Z."/>
            <person name="Wen M."/>
            <person name="Jian M."/>
            <person name="Yang H."/>
            <person name="Zhang G."/>
            <person name="Yang Z."/>
            <person name="Chen R."/>
            <person name="Liu S."/>
            <person name="Li J."/>
            <person name="Ma L."/>
            <person name="Liu H."/>
            <person name="Zhou Y."/>
            <person name="Zhao J."/>
            <person name="Fang X."/>
            <person name="Li G."/>
            <person name="Fang L."/>
            <person name="Li Y."/>
            <person name="Liu D."/>
            <person name="Zheng H."/>
            <person name="Zhang Y."/>
            <person name="Qin N."/>
            <person name="Li Z."/>
            <person name="Yang G."/>
            <person name="Yang S."/>
            <person name="Bolund L."/>
            <person name="Kristiansen K."/>
            <person name="Zheng H."/>
            <person name="Li S."/>
            <person name="Zhang X."/>
            <person name="Yang H."/>
            <person name="Wang J."/>
            <person name="Sun R."/>
            <person name="Zhang B."/>
            <person name="Jiang S."/>
            <person name="Wang J."/>
            <person name="Du Y."/>
            <person name="Li S."/>
        </authorList>
    </citation>
    <scope>NUCLEOTIDE SEQUENCE [LARGE SCALE GENOMIC DNA]</scope>
    <source>
        <strain evidence="7">cv. 9930</strain>
    </source>
</reference>
<dbReference type="Proteomes" id="UP000029981">
    <property type="component" value="Chromosome 7"/>
</dbReference>
<evidence type="ECO:0000259" key="5">
    <source>
        <dbReference type="Pfam" id="PF03936"/>
    </source>
</evidence>
<evidence type="ECO:0000256" key="4">
    <source>
        <dbReference type="ARBA" id="ARBA00023239"/>
    </source>
</evidence>
<dbReference type="SUPFAM" id="SSF48576">
    <property type="entry name" value="Terpenoid synthases"/>
    <property type="match status" value="1"/>
</dbReference>
<reference evidence="6 7" key="4">
    <citation type="journal article" date="2011" name="BMC Genomics">
        <title>RNA-Seq improves annotation of protein-coding genes in the cucumber genome.</title>
        <authorList>
            <person name="Li Z."/>
            <person name="Zhang Z."/>
            <person name="Yan P."/>
            <person name="Huang S."/>
            <person name="Fei Z."/>
            <person name="Lin K."/>
        </authorList>
    </citation>
    <scope>NUCLEOTIDE SEQUENCE [LARGE SCALE GENOMIC DNA]</scope>
    <source>
        <strain evidence="7">cv. 9930</strain>
    </source>
</reference>
<evidence type="ECO:0000313" key="6">
    <source>
        <dbReference type="EMBL" id="KGN43350.1"/>
    </source>
</evidence>
<evidence type="ECO:0000256" key="1">
    <source>
        <dbReference type="ARBA" id="ARBA00001946"/>
    </source>
</evidence>
<dbReference type="InterPro" id="IPR050148">
    <property type="entry name" value="Terpene_synthase-like"/>
</dbReference>
<dbReference type="PANTHER" id="PTHR31739:SF3">
    <property type="entry name" value="ENT-KAUR-16-ENE SYNTHASE, CHLOROPLASTIC"/>
    <property type="match status" value="1"/>
</dbReference>
<organism evidence="6 7">
    <name type="scientific">Cucumis sativus</name>
    <name type="common">Cucumber</name>
    <dbReference type="NCBI Taxonomy" id="3659"/>
    <lineage>
        <taxon>Eukaryota</taxon>
        <taxon>Viridiplantae</taxon>
        <taxon>Streptophyta</taxon>
        <taxon>Embryophyta</taxon>
        <taxon>Tracheophyta</taxon>
        <taxon>Spermatophyta</taxon>
        <taxon>Magnoliopsida</taxon>
        <taxon>eudicotyledons</taxon>
        <taxon>Gunneridae</taxon>
        <taxon>Pentapetalae</taxon>
        <taxon>rosids</taxon>
        <taxon>fabids</taxon>
        <taxon>Cucurbitales</taxon>
        <taxon>Cucurbitaceae</taxon>
        <taxon>Benincaseae</taxon>
        <taxon>Cucumis</taxon>
    </lineage>
</organism>
<dbReference type="Pfam" id="PF03936">
    <property type="entry name" value="Terpene_synth_C"/>
    <property type="match status" value="1"/>
</dbReference>
<accession>A0A0A0K0X3</accession>
<evidence type="ECO:0000256" key="2">
    <source>
        <dbReference type="ARBA" id="ARBA00022723"/>
    </source>
</evidence>
<dbReference type="Gramene" id="KGN43350">
    <property type="protein sequence ID" value="KGN43350"/>
    <property type="gene ID" value="Csa_7G025710"/>
</dbReference>
<dbReference type="AlphaFoldDB" id="A0A0A0K0X3"/>
<name>A0A0A0K0X3_CUCSA</name>
<reference evidence="6 7" key="2">
    <citation type="journal article" date="2009" name="PLoS ONE">
        <title>An integrated genetic and cytogenetic map of the cucumber genome.</title>
        <authorList>
            <person name="Ren Y."/>
            <person name="Zhang Z."/>
            <person name="Liu J."/>
            <person name="Staub J.E."/>
            <person name="Han Y."/>
            <person name="Cheng Z."/>
            <person name="Li X."/>
            <person name="Lu J."/>
            <person name="Miao H."/>
            <person name="Kang H."/>
            <person name="Xie B."/>
            <person name="Gu X."/>
            <person name="Wang X."/>
            <person name="Du Y."/>
            <person name="Jin W."/>
            <person name="Huang S."/>
        </authorList>
    </citation>
    <scope>NUCLEOTIDE SEQUENCE [LARGE SCALE GENOMIC DNA]</scope>
    <source>
        <strain evidence="7">cv. 9930</strain>
    </source>
</reference>
<dbReference type="Gene3D" id="1.10.600.10">
    <property type="entry name" value="Farnesyl Diphosphate Synthase"/>
    <property type="match status" value="1"/>
</dbReference>
<keyword evidence="3" id="KW-0460">Magnesium</keyword>
<protein>
    <recommendedName>
        <fullName evidence="5">Terpene synthase metal-binding domain-containing protein</fullName>
    </recommendedName>
</protein>
<dbReference type="InterPro" id="IPR005630">
    <property type="entry name" value="Terpene_synthase_metal-bd"/>
</dbReference>
<dbReference type="GO" id="GO:0016114">
    <property type="term" value="P:terpenoid biosynthetic process"/>
    <property type="evidence" value="ECO:0007669"/>
    <property type="project" value="InterPro"/>
</dbReference>
<dbReference type="GO" id="GO:0000287">
    <property type="term" value="F:magnesium ion binding"/>
    <property type="evidence" value="ECO:0007669"/>
    <property type="project" value="InterPro"/>
</dbReference>
<dbReference type="STRING" id="3659.A0A0A0K0X3"/>
<keyword evidence="2" id="KW-0479">Metal-binding</keyword>